<dbReference type="InterPro" id="IPR011009">
    <property type="entry name" value="Kinase-like_dom_sf"/>
</dbReference>
<evidence type="ECO:0000256" key="1">
    <source>
        <dbReference type="ARBA" id="ARBA00022527"/>
    </source>
</evidence>
<evidence type="ECO:0000256" key="6">
    <source>
        <dbReference type="PROSITE-ProRule" id="PRU10141"/>
    </source>
</evidence>
<dbReference type="HOGENOM" id="CLU_1672544_0_0_1"/>
<sequence length="158" mass="17616">MSRDRNHRGNRRKRSPPARGQSQDRSKRGPASEWARSPGGSSARDDSAAAEERAENHYMVRVGDRFDGGQLEVVRELGKGTFGRVVEMSERGSGALCAVKVVRAVSKYRDEAQVEADILREVQARLPSDSAVPICRLHRTFTERGHFCIVLDRLGSRL</sequence>
<proteinExistence type="predicted"/>
<feature type="region of interest" description="Disordered" evidence="7">
    <location>
        <begin position="1"/>
        <end position="59"/>
    </location>
</feature>
<protein>
    <recommendedName>
        <fullName evidence="8">Protein kinase domain-containing protein</fullName>
    </recommendedName>
</protein>
<dbReference type="PROSITE" id="PS00107">
    <property type="entry name" value="PROTEIN_KINASE_ATP"/>
    <property type="match status" value="1"/>
</dbReference>
<keyword evidence="1" id="KW-0723">Serine/threonine-protein kinase</keyword>
<evidence type="ECO:0000313" key="9">
    <source>
        <dbReference type="EnsemblProtists" id="EOD20286"/>
    </source>
</evidence>
<dbReference type="KEGG" id="ehx:EMIHUDRAFT_242161"/>
<keyword evidence="2" id="KW-0808">Transferase</keyword>
<dbReference type="PANTHER" id="PTHR45646">
    <property type="entry name" value="SERINE/THREONINE-PROTEIN KINASE DOA-RELATED"/>
    <property type="match status" value="1"/>
</dbReference>
<feature type="compositionally biased region" description="Basic residues" evidence="7">
    <location>
        <begin position="1"/>
        <end position="16"/>
    </location>
</feature>
<dbReference type="EnsemblProtists" id="EOD20286">
    <property type="protein sequence ID" value="EOD20286"/>
    <property type="gene ID" value="EMIHUDRAFT_242161"/>
</dbReference>
<keyword evidence="3 6" id="KW-0547">Nucleotide-binding</keyword>
<dbReference type="Proteomes" id="UP000013827">
    <property type="component" value="Unassembled WGS sequence"/>
</dbReference>
<accession>A0A0D3J9V1</accession>
<dbReference type="PaxDb" id="2903-EOD20286"/>
<dbReference type="eggNOG" id="KOG0671">
    <property type="taxonomic scope" value="Eukaryota"/>
</dbReference>
<evidence type="ECO:0000256" key="2">
    <source>
        <dbReference type="ARBA" id="ARBA00022679"/>
    </source>
</evidence>
<dbReference type="InterPro" id="IPR000719">
    <property type="entry name" value="Prot_kinase_dom"/>
</dbReference>
<evidence type="ECO:0000256" key="3">
    <source>
        <dbReference type="ARBA" id="ARBA00022741"/>
    </source>
</evidence>
<keyword evidence="4" id="KW-0418">Kinase</keyword>
<reference evidence="10" key="1">
    <citation type="journal article" date="2013" name="Nature">
        <title>Pan genome of the phytoplankton Emiliania underpins its global distribution.</title>
        <authorList>
            <person name="Read B.A."/>
            <person name="Kegel J."/>
            <person name="Klute M.J."/>
            <person name="Kuo A."/>
            <person name="Lefebvre S.C."/>
            <person name="Maumus F."/>
            <person name="Mayer C."/>
            <person name="Miller J."/>
            <person name="Monier A."/>
            <person name="Salamov A."/>
            <person name="Young J."/>
            <person name="Aguilar M."/>
            <person name="Claverie J.M."/>
            <person name="Frickenhaus S."/>
            <person name="Gonzalez K."/>
            <person name="Herman E.K."/>
            <person name="Lin Y.C."/>
            <person name="Napier J."/>
            <person name="Ogata H."/>
            <person name="Sarno A.F."/>
            <person name="Shmutz J."/>
            <person name="Schroeder D."/>
            <person name="de Vargas C."/>
            <person name="Verret F."/>
            <person name="von Dassow P."/>
            <person name="Valentin K."/>
            <person name="Van de Peer Y."/>
            <person name="Wheeler G."/>
            <person name="Dacks J.B."/>
            <person name="Delwiche C.F."/>
            <person name="Dyhrman S.T."/>
            <person name="Glockner G."/>
            <person name="John U."/>
            <person name="Richards T."/>
            <person name="Worden A.Z."/>
            <person name="Zhang X."/>
            <person name="Grigoriev I.V."/>
            <person name="Allen A.E."/>
            <person name="Bidle K."/>
            <person name="Borodovsky M."/>
            <person name="Bowler C."/>
            <person name="Brownlee C."/>
            <person name="Cock J.M."/>
            <person name="Elias M."/>
            <person name="Gladyshev V.N."/>
            <person name="Groth M."/>
            <person name="Guda C."/>
            <person name="Hadaegh A."/>
            <person name="Iglesias-Rodriguez M.D."/>
            <person name="Jenkins J."/>
            <person name="Jones B.M."/>
            <person name="Lawson T."/>
            <person name="Leese F."/>
            <person name="Lindquist E."/>
            <person name="Lobanov A."/>
            <person name="Lomsadze A."/>
            <person name="Malik S.B."/>
            <person name="Marsh M.E."/>
            <person name="Mackinder L."/>
            <person name="Mock T."/>
            <person name="Mueller-Roeber B."/>
            <person name="Pagarete A."/>
            <person name="Parker M."/>
            <person name="Probert I."/>
            <person name="Quesneville H."/>
            <person name="Raines C."/>
            <person name="Rensing S.A."/>
            <person name="Riano-Pachon D.M."/>
            <person name="Richier S."/>
            <person name="Rokitta S."/>
            <person name="Shiraiwa Y."/>
            <person name="Soanes D.M."/>
            <person name="van der Giezen M."/>
            <person name="Wahlund T.M."/>
            <person name="Williams B."/>
            <person name="Wilson W."/>
            <person name="Wolfe G."/>
            <person name="Wurch L.L."/>
        </authorList>
    </citation>
    <scope>NUCLEOTIDE SEQUENCE</scope>
</reference>
<dbReference type="InterPro" id="IPR017441">
    <property type="entry name" value="Protein_kinase_ATP_BS"/>
</dbReference>
<dbReference type="GO" id="GO:0005634">
    <property type="term" value="C:nucleus"/>
    <property type="evidence" value="ECO:0007669"/>
    <property type="project" value="TreeGrafter"/>
</dbReference>
<dbReference type="Gene3D" id="3.30.200.20">
    <property type="entry name" value="Phosphorylase Kinase, domain 1"/>
    <property type="match status" value="1"/>
</dbReference>
<reference evidence="9" key="2">
    <citation type="submission" date="2024-10" db="UniProtKB">
        <authorList>
            <consortium name="EnsemblProtists"/>
        </authorList>
    </citation>
    <scope>IDENTIFICATION</scope>
</reference>
<evidence type="ECO:0000256" key="5">
    <source>
        <dbReference type="ARBA" id="ARBA00022840"/>
    </source>
</evidence>
<dbReference type="SUPFAM" id="SSF56112">
    <property type="entry name" value="Protein kinase-like (PK-like)"/>
    <property type="match status" value="1"/>
</dbReference>
<evidence type="ECO:0000256" key="7">
    <source>
        <dbReference type="SAM" id="MobiDB-lite"/>
    </source>
</evidence>
<dbReference type="InterPro" id="IPR051175">
    <property type="entry name" value="CLK_kinases"/>
</dbReference>
<dbReference type="PANTHER" id="PTHR45646:SF11">
    <property type="entry name" value="SERINE_THREONINE-PROTEIN KINASE DOA"/>
    <property type="match status" value="1"/>
</dbReference>
<dbReference type="PROSITE" id="PS50011">
    <property type="entry name" value="PROTEIN_KINASE_DOM"/>
    <property type="match status" value="1"/>
</dbReference>
<feature type="compositionally biased region" description="Basic and acidic residues" evidence="7">
    <location>
        <begin position="43"/>
        <end position="59"/>
    </location>
</feature>
<organism evidence="9 10">
    <name type="scientific">Emiliania huxleyi (strain CCMP1516)</name>
    <dbReference type="NCBI Taxonomy" id="280463"/>
    <lineage>
        <taxon>Eukaryota</taxon>
        <taxon>Haptista</taxon>
        <taxon>Haptophyta</taxon>
        <taxon>Prymnesiophyceae</taxon>
        <taxon>Isochrysidales</taxon>
        <taxon>Noelaerhabdaceae</taxon>
        <taxon>Emiliania</taxon>
    </lineage>
</organism>
<feature type="binding site" evidence="6">
    <location>
        <position position="100"/>
    </location>
    <ligand>
        <name>ATP</name>
        <dbReference type="ChEBI" id="CHEBI:30616"/>
    </ligand>
</feature>
<dbReference type="STRING" id="2903.R1EB93"/>
<feature type="domain" description="Protein kinase" evidence="8">
    <location>
        <begin position="71"/>
        <end position="158"/>
    </location>
</feature>
<evidence type="ECO:0000259" key="8">
    <source>
        <dbReference type="PROSITE" id="PS50011"/>
    </source>
</evidence>
<dbReference type="AlphaFoldDB" id="A0A0D3J9V1"/>
<dbReference type="RefSeq" id="XP_005772715.1">
    <property type="nucleotide sequence ID" value="XM_005772658.1"/>
</dbReference>
<evidence type="ECO:0000256" key="4">
    <source>
        <dbReference type="ARBA" id="ARBA00022777"/>
    </source>
</evidence>
<keyword evidence="10" id="KW-1185">Reference proteome</keyword>
<dbReference type="GO" id="GO:0004674">
    <property type="term" value="F:protein serine/threonine kinase activity"/>
    <property type="evidence" value="ECO:0007669"/>
    <property type="project" value="UniProtKB-KW"/>
</dbReference>
<dbReference type="Pfam" id="PF00069">
    <property type="entry name" value="Pkinase"/>
    <property type="match status" value="1"/>
</dbReference>
<evidence type="ECO:0000313" key="10">
    <source>
        <dbReference type="Proteomes" id="UP000013827"/>
    </source>
</evidence>
<name>A0A0D3J9V1_EMIH1</name>
<keyword evidence="5 6" id="KW-0067">ATP-binding</keyword>
<dbReference type="GeneID" id="17265830"/>
<dbReference type="GO" id="GO:0005524">
    <property type="term" value="F:ATP binding"/>
    <property type="evidence" value="ECO:0007669"/>
    <property type="project" value="UniProtKB-UniRule"/>
</dbReference>